<dbReference type="SMART" id="SM00061">
    <property type="entry name" value="MATH"/>
    <property type="match status" value="1"/>
</dbReference>
<keyword evidence="1 2" id="KW-0175">Coiled coil</keyword>
<dbReference type="InterPro" id="IPR050804">
    <property type="entry name" value="MCC"/>
</dbReference>
<accession>A0ABC8LW25</accession>
<reference evidence="4 5" key="1">
    <citation type="submission" date="2022-03" db="EMBL/GenBank/DDBJ databases">
        <authorList>
            <person name="Macdonald S."/>
            <person name="Ahmed S."/>
            <person name="Newling K."/>
        </authorList>
    </citation>
    <scope>NUCLEOTIDE SEQUENCE [LARGE SCALE GENOMIC DNA]</scope>
</reference>
<dbReference type="Gene3D" id="2.60.210.10">
    <property type="entry name" value="Apoptosis, Tumor Necrosis Factor Receptor Associated Protein 2, Chain A"/>
    <property type="match status" value="1"/>
</dbReference>
<dbReference type="PROSITE" id="PS50144">
    <property type="entry name" value="MATH"/>
    <property type="match status" value="1"/>
</dbReference>
<dbReference type="EMBL" id="CAKOAT010752931">
    <property type="protein sequence ID" value="CAH8387619.1"/>
    <property type="molecule type" value="Genomic_DNA"/>
</dbReference>
<gene>
    <name evidence="4" type="ORF">ERUC_LOCUS40102</name>
</gene>
<evidence type="ECO:0000259" key="3">
    <source>
        <dbReference type="PROSITE" id="PS50144"/>
    </source>
</evidence>
<evidence type="ECO:0000256" key="2">
    <source>
        <dbReference type="SAM" id="Coils"/>
    </source>
</evidence>
<dbReference type="Proteomes" id="UP001642260">
    <property type="component" value="Unassembled WGS sequence"/>
</dbReference>
<sequence length="307" mass="34696">MGNQMQKNISDKGDQLRTSYTFEINNFSVDKYSIHSQIFLSGGCEWCVIAHPKETKFDDHLNVFLGVPNYKSLRTGWRRKANFRFSLLNQTGNVLCATAESSNVFCAQFPSCGHQILPLNTLKEEGFLENCKLIVKVEVKVVEIVHEAKLTGKEKLLLNGFEVPYSQVARVHLIFMKHPNIAIDFKPKDKVVKAAYMNLLLNLIETLRKPPQSFSESELGNAKSQLNELTELAGFKLDWLKSKLEEICVERKNADADGSRVEEVEARIKNLELTLSDLKVELEKEKAKSAAAATTLLSFTEILICQK</sequence>
<comment type="caution">
    <text evidence="4">The sequence shown here is derived from an EMBL/GenBank/DDBJ whole genome shotgun (WGS) entry which is preliminary data.</text>
</comment>
<evidence type="ECO:0000313" key="4">
    <source>
        <dbReference type="EMBL" id="CAH8387619.1"/>
    </source>
</evidence>
<keyword evidence="5" id="KW-1185">Reference proteome</keyword>
<feature type="domain" description="MATH" evidence="3">
    <location>
        <begin position="17"/>
        <end position="139"/>
    </location>
</feature>
<evidence type="ECO:0000256" key="1">
    <source>
        <dbReference type="ARBA" id="ARBA00023054"/>
    </source>
</evidence>
<dbReference type="CDD" id="cd00121">
    <property type="entry name" value="MATH"/>
    <property type="match status" value="1"/>
</dbReference>
<dbReference type="PANTHER" id="PTHR46236">
    <property type="entry name" value="TRAF-LIKE SUPERFAMILY PROTEIN"/>
    <property type="match status" value="1"/>
</dbReference>
<feature type="coiled-coil region" evidence="2">
    <location>
        <begin position="261"/>
        <end position="288"/>
    </location>
</feature>
<dbReference type="PANTHER" id="PTHR46236:SF14">
    <property type="entry name" value="GENOME ASSEMBLY, CHROMOSOME: A03"/>
    <property type="match status" value="1"/>
</dbReference>
<dbReference type="AlphaFoldDB" id="A0ABC8LW25"/>
<dbReference type="InterPro" id="IPR008974">
    <property type="entry name" value="TRAF-like"/>
</dbReference>
<dbReference type="SUPFAM" id="SSF49599">
    <property type="entry name" value="TRAF domain-like"/>
    <property type="match status" value="1"/>
</dbReference>
<organism evidence="4 5">
    <name type="scientific">Eruca vesicaria subsp. sativa</name>
    <name type="common">Garden rocket</name>
    <name type="synonym">Eruca sativa</name>
    <dbReference type="NCBI Taxonomy" id="29727"/>
    <lineage>
        <taxon>Eukaryota</taxon>
        <taxon>Viridiplantae</taxon>
        <taxon>Streptophyta</taxon>
        <taxon>Embryophyta</taxon>
        <taxon>Tracheophyta</taxon>
        <taxon>Spermatophyta</taxon>
        <taxon>Magnoliopsida</taxon>
        <taxon>eudicotyledons</taxon>
        <taxon>Gunneridae</taxon>
        <taxon>Pentapetalae</taxon>
        <taxon>rosids</taxon>
        <taxon>malvids</taxon>
        <taxon>Brassicales</taxon>
        <taxon>Brassicaceae</taxon>
        <taxon>Brassiceae</taxon>
        <taxon>Eruca</taxon>
    </lineage>
</organism>
<evidence type="ECO:0000313" key="5">
    <source>
        <dbReference type="Proteomes" id="UP001642260"/>
    </source>
</evidence>
<name>A0ABC8LW25_ERUVS</name>
<proteinExistence type="predicted"/>
<protein>
    <recommendedName>
        <fullName evidence="3">MATH domain-containing protein</fullName>
    </recommendedName>
</protein>
<dbReference type="Pfam" id="PF22486">
    <property type="entry name" value="MATH_2"/>
    <property type="match status" value="1"/>
</dbReference>
<dbReference type="InterPro" id="IPR002083">
    <property type="entry name" value="MATH/TRAF_dom"/>
</dbReference>